<evidence type="ECO:0000313" key="16">
    <source>
        <dbReference type="Proteomes" id="UP000215506"/>
    </source>
</evidence>
<keyword evidence="8 12" id="KW-1133">Transmembrane helix</keyword>
<evidence type="ECO:0000256" key="2">
    <source>
        <dbReference type="ARBA" id="ARBA00004236"/>
    </source>
</evidence>
<dbReference type="InterPro" id="IPR005467">
    <property type="entry name" value="His_kinase_dom"/>
</dbReference>
<name>A0A231GXR3_9NOCA</name>
<evidence type="ECO:0000256" key="9">
    <source>
        <dbReference type="ARBA" id="ARBA00023012"/>
    </source>
</evidence>
<dbReference type="GO" id="GO:0005886">
    <property type="term" value="C:plasma membrane"/>
    <property type="evidence" value="ECO:0007669"/>
    <property type="project" value="UniProtKB-SubCell"/>
</dbReference>
<evidence type="ECO:0000256" key="3">
    <source>
        <dbReference type="ARBA" id="ARBA00012438"/>
    </source>
</evidence>
<evidence type="ECO:0000259" key="13">
    <source>
        <dbReference type="PROSITE" id="PS50109"/>
    </source>
</evidence>
<keyword evidence="6 12" id="KW-0812">Transmembrane</keyword>
<evidence type="ECO:0000256" key="5">
    <source>
        <dbReference type="ARBA" id="ARBA00022679"/>
    </source>
</evidence>
<dbReference type="PROSITE" id="PS50885">
    <property type="entry name" value="HAMP"/>
    <property type="match status" value="1"/>
</dbReference>
<dbReference type="CDD" id="cd00082">
    <property type="entry name" value="HisKA"/>
    <property type="match status" value="1"/>
</dbReference>
<keyword evidence="7 15" id="KW-0418">Kinase</keyword>
<dbReference type="EMBL" id="NGAF01000020">
    <property type="protein sequence ID" value="OXR41362.1"/>
    <property type="molecule type" value="Genomic_DNA"/>
</dbReference>
<comment type="catalytic activity">
    <reaction evidence="1">
        <text>ATP + protein L-histidine = ADP + protein N-phospho-L-histidine.</text>
        <dbReference type="EC" id="2.7.13.3"/>
    </reaction>
</comment>
<evidence type="ECO:0000256" key="8">
    <source>
        <dbReference type="ARBA" id="ARBA00022989"/>
    </source>
</evidence>
<feature type="region of interest" description="Disordered" evidence="11">
    <location>
        <begin position="1"/>
        <end position="33"/>
    </location>
</feature>
<dbReference type="SMART" id="SM00387">
    <property type="entry name" value="HATPase_c"/>
    <property type="match status" value="1"/>
</dbReference>
<dbReference type="SUPFAM" id="SSF158472">
    <property type="entry name" value="HAMP domain-like"/>
    <property type="match status" value="1"/>
</dbReference>
<dbReference type="AlphaFoldDB" id="A0A231GXR3"/>
<dbReference type="InterPro" id="IPR003660">
    <property type="entry name" value="HAMP_dom"/>
</dbReference>
<comment type="caution">
    <text evidence="15">The sequence shown here is derived from an EMBL/GenBank/DDBJ whole genome shotgun (WGS) entry which is preliminary data.</text>
</comment>
<dbReference type="CDD" id="cd06225">
    <property type="entry name" value="HAMP"/>
    <property type="match status" value="1"/>
</dbReference>
<dbReference type="SMART" id="SM00388">
    <property type="entry name" value="HisKA"/>
    <property type="match status" value="1"/>
</dbReference>
<keyword evidence="9" id="KW-0902">Two-component regulatory system</keyword>
<evidence type="ECO:0000256" key="6">
    <source>
        <dbReference type="ARBA" id="ARBA00022692"/>
    </source>
</evidence>
<gene>
    <name evidence="15" type="primary">tcrY_3</name>
    <name evidence="15" type="ORF">B7C42_06505</name>
</gene>
<dbReference type="InterPro" id="IPR050428">
    <property type="entry name" value="TCS_sensor_his_kinase"/>
</dbReference>
<dbReference type="SMART" id="SM00304">
    <property type="entry name" value="HAMP"/>
    <property type="match status" value="1"/>
</dbReference>
<dbReference type="Proteomes" id="UP000215506">
    <property type="component" value="Unassembled WGS sequence"/>
</dbReference>
<dbReference type="GO" id="GO:0000155">
    <property type="term" value="F:phosphorelay sensor kinase activity"/>
    <property type="evidence" value="ECO:0007669"/>
    <property type="project" value="InterPro"/>
</dbReference>
<evidence type="ECO:0000256" key="1">
    <source>
        <dbReference type="ARBA" id="ARBA00000085"/>
    </source>
</evidence>
<accession>A0A231GXR3</accession>
<protein>
    <recommendedName>
        <fullName evidence="3">histidine kinase</fullName>
        <ecNumber evidence="3">2.7.13.3</ecNumber>
    </recommendedName>
</protein>
<dbReference type="InterPro" id="IPR003661">
    <property type="entry name" value="HisK_dim/P_dom"/>
</dbReference>
<evidence type="ECO:0000256" key="7">
    <source>
        <dbReference type="ARBA" id="ARBA00022777"/>
    </source>
</evidence>
<evidence type="ECO:0000256" key="12">
    <source>
        <dbReference type="SAM" id="Phobius"/>
    </source>
</evidence>
<dbReference type="RefSeq" id="WP_094027586.1">
    <property type="nucleotide sequence ID" value="NZ_NGAF01000020.1"/>
</dbReference>
<evidence type="ECO:0000256" key="11">
    <source>
        <dbReference type="SAM" id="MobiDB-lite"/>
    </source>
</evidence>
<sequence>MSDDPAHTAPTPPGTADHAGEPNTLGPASDHVSAPAAVEPGTLALPTISLRRRVTLTAAVISGLALIVVALAVHSLFGVVAARSANTVLTDRVQLARQLAQQNTPPAELIARVDNRSVRARLVLADGGVYGSLSPRHAGDGGPRTRTVTLGGGGTVDRARLTLQIDTPLLTALRSRLGLVLIGVTATAIVAITAALWVGLRHALAPLDSMTRLAREIARGGRGRRLSPTRTDTELGRTASAFDEMLDALEGAEARARASEQQMRAFVGDAAHELRTPIAGIKAMAEAVLHQPADIGPEDRERMYLLLVREAQRAGRLVEDLLDMARIDAGLTLYRQTVDLYDLAHAQVERMRILHPDIDFRLTGHTVLTVADPERVAQILVNLLANACQATPPGGAVSLTVKTVGDSDGSLPTEPMPAPATPADRPGPARDPDTNPSEAATPNAAPGTGTGEVRAEIRVTDTGPGVPAAQREHIFGRLVRLDTSRDRRRDGAGMGLAIARGIARAHGGDLRCVEPPPGTSGAVFLLTLPARDAGRGSPEGPSPA</sequence>
<dbReference type="SUPFAM" id="SSF47384">
    <property type="entry name" value="Homodimeric domain of signal transducing histidine kinase"/>
    <property type="match status" value="1"/>
</dbReference>
<feature type="domain" description="Histidine kinase" evidence="13">
    <location>
        <begin position="269"/>
        <end position="532"/>
    </location>
</feature>
<dbReference type="Gene3D" id="6.10.340.10">
    <property type="match status" value="1"/>
</dbReference>
<proteinExistence type="predicted"/>
<feature type="region of interest" description="Disordered" evidence="11">
    <location>
        <begin position="392"/>
        <end position="453"/>
    </location>
</feature>
<keyword evidence="16" id="KW-1185">Reference proteome</keyword>
<organism evidence="15 16">
    <name type="scientific">Nocardia cerradoensis</name>
    <dbReference type="NCBI Taxonomy" id="85688"/>
    <lineage>
        <taxon>Bacteria</taxon>
        <taxon>Bacillati</taxon>
        <taxon>Actinomycetota</taxon>
        <taxon>Actinomycetes</taxon>
        <taxon>Mycobacteriales</taxon>
        <taxon>Nocardiaceae</taxon>
        <taxon>Nocardia</taxon>
    </lineage>
</organism>
<evidence type="ECO:0000313" key="15">
    <source>
        <dbReference type="EMBL" id="OXR41362.1"/>
    </source>
</evidence>
<dbReference type="PANTHER" id="PTHR45436:SF5">
    <property type="entry name" value="SENSOR HISTIDINE KINASE TRCS"/>
    <property type="match status" value="1"/>
</dbReference>
<dbReference type="CDD" id="cd00075">
    <property type="entry name" value="HATPase"/>
    <property type="match status" value="1"/>
</dbReference>
<dbReference type="Pfam" id="PF02518">
    <property type="entry name" value="HATPase_c"/>
    <property type="match status" value="1"/>
</dbReference>
<reference evidence="15 16" key="1">
    <citation type="submission" date="2017-07" db="EMBL/GenBank/DDBJ databases">
        <title>First draft Genome Sequence of Nocardia cerradoensis isolated from human infection.</title>
        <authorList>
            <person name="Carrasco G."/>
        </authorList>
    </citation>
    <scope>NUCLEOTIDE SEQUENCE [LARGE SCALE GENOMIC DNA]</scope>
    <source>
        <strain evidence="15 16">CNM20130759</strain>
    </source>
</reference>
<dbReference type="SUPFAM" id="SSF55874">
    <property type="entry name" value="ATPase domain of HSP90 chaperone/DNA topoisomerase II/histidine kinase"/>
    <property type="match status" value="1"/>
</dbReference>
<dbReference type="InterPro" id="IPR036097">
    <property type="entry name" value="HisK_dim/P_sf"/>
</dbReference>
<dbReference type="PANTHER" id="PTHR45436">
    <property type="entry name" value="SENSOR HISTIDINE KINASE YKOH"/>
    <property type="match status" value="1"/>
</dbReference>
<dbReference type="InterPro" id="IPR036890">
    <property type="entry name" value="HATPase_C_sf"/>
</dbReference>
<keyword evidence="4" id="KW-0597">Phosphoprotein</keyword>
<dbReference type="Pfam" id="PF00512">
    <property type="entry name" value="HisKA"/>
    <property type="match status" value="1"/>
</dbReference>
<keyword evidence="10 12" id="KW-0472">Membrane</keyword>
<evidence type="ECO:0000256" key="4">
    <source>
        <dbReference type="ARBA" id="ARBA00022553"/>
    </source>
</evidence>
<dbReference type="InterPro" id="IPR004358">
    <property type="entry name" value="Sig_transdc_His_kin-like_C"/>
</dbReference>
<dbReference type="Gene3D" id="3.30.565.10">
    <property type="entry name" value="Histidine kinase-like ATPase, C-terminal domain"/>
    <property type="match status" value="1"/>
</dbReference>
<feature type="transmembrane region" description="Helical" evidence="12">
    <location>
        <begin position="56"/>
        <end position="82"/>
    </location>
</feature>
<dbReference type="InterPro" id="IPR003594">
    <property type="entry name" value="HATPase_dom"/>
</dbReference>
<comment type="subcellular location">
    <subcellularLocation>
        <location evidence="2">Cell membrane</location>
    </subcellularLocation>
</comment>
<dbReference type="PROSITE" id="PS50109">
    <property type="entry name" value="HIS_KIN"/>
    <property type="match status" value="1"/>
</dbReference>
<dbReference type="Pfam" id="PF00672">
    <property type="entry name" value="HAMP"/>
    <property type="match status" value="1"/>
</dbReference>
<dbReference type="PRINTS" id="PR00344">
    <property type="entry name" value="BCTRLSENSOR"/>
</dbReference>
<feature type="transmembrane region" description="Helical" evidence="12">
    <location>
        <begin position="177"/>
        <end position="200"/>
    </location>
</feature>
<dbReference type="Gene3D" id="1.10.287.130">
    <property type="match status" value="1"/>
</dbReference>
<evidence type="ECO:0000256" key="10">
    <source>
        <dbReference type="ARBA" id="ARBA00023136"/>
    </source>
</evidence>
<feature type="domain" description="HAMP" evidence="14">
    <location>
        <begin position="201"/>
        <end position="254"/>
    </location>
</feature>
<evidence type="ECO:0000259" key="14">
    <source>
        <dbReference type="PROSITE" id="PS50885"/>
    </source>
</evidence>
<keyword evidence="5 15" id="KW-0808">Transferase</keyword>
<dbReference type="EC" id="2.7.13.3" evidence="3"/>